<dbReference type="Proteomes" id="UP001054945">
    <property type="component" value="Unassembled WGS sequence"/>
</dbReference>
<evidence type="ECO:0000256" key="1">
    <source>
        <dbReference type="SAM" id="SignalP"/>
    </source>
</evidence>
<gene>
    <name evidence="2" type="ORF">CEXT_70691</name>
</gene>
<dbReference type="EMBL" id="BPLR01015640">
    <property type="protein sequence ID" value="GIY77536.1"/>
    <property type="molecule type" value="Genomic_DNA"/>
</dbReference>
<evidence type="ECO:0000313" key="3">
    <source>
        <dbReference type="Proteomes" id="UP001054945"/>
    </source>
</evidence>
<evidence type="ECO:0008006" key="4">
    <source>
        <dbReference type="Google" id="ProtNLM"/>
    </source>
</evidence>
<organism evidence="2 3">
    <name type="scientific">Caerostris extrusa</name>
    <name type="common">Bark spider</name>
    <name type="synonym">Caerostris bankana</name>
    <dbReference type="NCBI Taxonomy" id="172846"/>
    <lineage>
        <taxon>Eukaryota</taxon>
        <taxon>Metazoa</taxon>
        <taxon>Ecdysozoa</taxon>
        <taxon>Arthropoda</taxon>
        <taxon>Chelicerata</taxon>
        <taxon>Arachnida</taxon>
        <taxon>Araneae</taxon>
        <taxon>Araneomorphae</taxon>
        <taxon>Entelegynae</taxon>
        <taxon>Araneoidea</taxon>
        <taxon>Araneidae</taxon>
        <taxon>Caerostris</taxon>
    </lineage>
</organism>
<dbReference type="AlphaFoldDB" id="A0AAV4W6G0"/>
<accession>A0AAV4W6G0</accession>
<comment type="caution">
    <text evidence="2">The sequence shown here is derived from an EMBL/GenBank/DDBJ whole genome shotgun (WGS) entry which is preliminary data.</text>
</comment>
<name>A0AAV4W6G0_CAEEX</name>
<reference evidence="2 3" key="1">
    <citation type="submission" date="2021-06" db="EMBL/GenBank/DDBJ databases">
        <title>Caerostris extrusa draft genome.</title>
        <authorList>
            <person name="Kono N."/>
            <person name="Arakawa K."/>
        </authorList>
    </citation>
    <scope>NUCLEOTIDE SEQUENCE [LARGE SCALE GENOMIC DNA]</scope>
</reference>
<keyword evidence="3" id="KW-1185">Reference proteome</keyword>
<protein>
    <recommendedName>
        <fullName evidence="4">Secreted protein</fullName>
    </recommendedName>
</protein>
<feature type="chain" id="PRO_5043853779" description="Secreted protein" evidence="1">
    <location>
        <begin position="24"/>
        <end position="125"/>
    </location>
</feature>
<sequence length="125" mass="14254">MVSSTPMPTALFWMTMCFLRCGSFTGWTPVTFRTTMPVVMFFDVNQGLVWCQWSSSNALACPEPRSQIENLWDALHRRMGCTTRPKSVKDAPLSPSRVEENTTSCHTKMYAPGGFNCLSWRLYQL</sequence>
<proteinExistence type="predicted"/>
<feature type="signal peptide" evidence="1">
    <location>
        <begin position="1"/>
        <end position="23"/>
    </location>
</feature>
<evidence type="ECO:0000313" key="2">
    <source>
        <dbReference type="EMBL" id="GIY77536.1"/>
    </source>
</evidence>
<keyword evidence="1" id="KW-0732">Signal</keyword>